<sequence length="400" mass="43644">MRSAPSLASRTAAISVLCFSLGYCLRAFLASRSGSPRGITKSPRHMLERLSDEEIAALPYPPDMLPGGRQVETPYGTIQAYEWGPESGEKVLLIPGIGTPVLALGELGKELVERGCRVMMFDLFGRGWSDSPEGAAFDSRLYVSQILLVLASSPLPWTGHESFHLLGYSLGGGLAVSFARYFPHLIRSLTLVAPAGLVRRNHVDWKGEVLYSRGLLPEWLRASLVKRRLQPQKAIADQGSRDAQVVSKEKEALKQYNSDASGGDSFDNAVLSSRRPEVTVAAVFSWQLAHHKGFIPAFMSSIRDAPIYEQKELWSILGRHLAAIRSEVKSSGSSRQKGKVLLVLGATDPVIVKDEVIHDATAVLGEEGMEVVVLDAGHEIVITRSSEIADQAVSFWRAQS</sequence>
<dbReference type="SUPFAM" id="SSF53474">
    <property type="entry name" value="alpha/beta-Hydrolases"/>
    <property type="match status" value="1"/>
</dbReference>
<dbReference type="AlphaFoldDB" id="A0AAN6S2V4"/>
<dbReference type="PRINTS" id="PR00111">
    <property type="entry name" value="ABHYDROLASE"/>
</dbReference>
<dbReference type="GO" id="GO:0046464">
    <property type="term" value="P:acylglycerol catabolic process"/>
    <property type="evidence" value="ECO:0007669"/>
    <property type="project" value="TreeGrafter"/>
</dbReference>
<keyword evidence="3" id="KW-1185">Reference proteome</keyword>
<dbReference type="GO" id="GO:0047372">
    <property type="term" value="F:monoacylglycerol lipase activity"/>
    <property type="evidence" value="ECO:0007669"/>
    <property type="project" value="TreeGrafter"/>
</dbReference>
<comment type="caution">
    <text evidence="2">The sequence shown here is derived from an EMBL/GenBank/DDBJ whole genome shotgun (WGS) entry which is preliminary data.</text>
</comment>
<dbReference type="InterPro" id="IPR000073">
    <property type="entry name" value="AB_hydrolase_1"/>
</dbReference>
<accession>A0AAN6S2V4</accession>
<dbReference type="PANTHER" id="PTHR43798:SF33">
    <property type="entry name" value="HYDROLASE, PUTATIVE (AFU_ORTHOLOGUE AFUA_2G14860)-RELATED"/>
    <property type="match status" value="1"/>
</dbReference>
<evidence type="ECO:0000313" key="2">
    <source>
        <dbReference type="EMBL" id="KAK3938450.1"/>
    </source>
</evidence>
<protein>
    <submittedName>
        <fullName evidence="2">Alpha/beta-hydrolase</fullName>
    </submittedName>
</protein>
<dbReference type="Pfam" id="PF00561">
    <property type="entry name" value="Abhydrolase_1"/>
    <property type="match status" value="1"/>
</dbReference>
<organism evidence="2 3">
    <name type="scientific">Diplogelasinospora grovesii</name>
    <dbReference type="NCBI Taxonomy" id="303347"/>
    <lineage>
        <taxon>Eukaryota</taxon>
        <taxon>Fungi</taxon>
        <taxon>Dikarya</taxon>
        <taxon>Ascomycota</taxon>
        <taxon>Pezizomycotina</taxon>
        <taxon>Sordariomycetes</taxon>
        <taxon>Sordariomycetidae</taxon>
        <taxon>Sordariales</taxon>
        <taxon>Diplogelasinosporaceae</taxon>
        <taxon>Diplogelasinospora</taxon>
    </lineage>
</organism>
<gene>
    <name evidence="2" type="ORF">QBC46DRAFT_460234</name>
</gene>
<dbReference type="EMBL" id="MU853829">
    <property type="protein sequence ID" value="KAK3938450.1"/>
    <property type="molecule type" value="Genomic_DNA"/>
</dbReference>
<reference evidence="3" key="1">
    <citation type="journal article" date="2023" name="Mol. Phylogenet. Evol.">
        <title>Genome-scale phylogeny and comparative genomics of the fungal order Sordariales.</title>
        <authorList>
            <person name="Hensen N."/>
            <person name="Bonometti L."/>
            <person name="Westerberg I."/>
            <person name="Brannstrom I.O."/>
            <person name="Guillou S."/>
            <person name="Cros-Aarteil S."/>
            <person name="Calhoun S."/>
            <person name="Haridas S."/>
            <person name="Kuo A."/>
            <person name="Mondo S."/>
            <person name="Pangilinan J."/>
            <person name="Riley R."/>
            <person name="LaButti K."/>
            <person name="Andreopoulos B."/>
            <person name="Lipzen A."/>
            <person name="Chen C."/>
            <person name="Yan M."/>
            <person name="Daum C."/>
            <person name="Ng V."/>
            <person name="Clum A."/>
            <person name="Steindorff A."/>
            <person name="Ohm R.A."/>
            <person name="Martin F."/>
            <person name="Silar P."/>
            <person name="Natvig D.O."/>
            <person name="Lalanne C."/>
            <person name="Gautier V."/>
            <person name="Ament-Velasquez S.L."/>
            <person name="Kruys A."/>
            <person name="Hutchinson M.I."/>
            <person name="Powell A.J."/>
            <person name="Barry K."/>
            <person name="Miller A.N."/>
            <person name="Grigoriev I.V."/>
            <person name="Debuchy R."/>
            <person name="Gladieux P."/>
            <person name="Hiltunen Thoren M."/>
            <person name="Johannesson H."/>
        </authorList>
    </citation>
    <scope>NUCLEOTIDE SEQUENCE [LARGE SCALE GENOMIC DNA]</scope>
    <source>
        <strain evidence="3">CBS 340.73</strain>
    </source>
</reference>
<feature type="domain" description="AB hydrolase-1" evidence="1">
    <location>
        <begin position="91"/>
        <end position="383"/>
    </location>
</feature>
<evidence type="ECO:0000313" key="3">
    <source>
        <dbReference type="Proteomes" id="UP001303473"/>
    </source>
</evidence>
<dbReference type="Proteomes" id="UP001303473">
    <property type="component" value="Unassembled WGS sequence"/>
</dbReference>
<proteinExistence type="predicted"/>
<dbReference type="InterPro" id="IPR050266">
    <property type="entry name" value="AB_hydrolase_sf"/>
</dbReference>
<evidence type="ECO:0000259" key="1">
    <source>
        <dbReference type="Pfam" id="PF00561"/>
    </source>
</evidence>
<dbReference type="Gene3D" id="3.40.50.1820">
    <property type="entry name" value="alpha/beta hydrolase"/>
    <property type="match status" value="1"/>
</dbReference>
<name>A0AAN6S2V4_9PEZI</name>
<dbReference type="GO" id="GO:0016020">
    <property type="term" value="C:membrane"/>
    <property type="evidence" value="ECO:0007669"/>
    <property type="project" value="TreeGrafter"/>
</dbReference>
<dbReference type="PANTHER" id="PTHR43798">
    <property type="entry name" value="MONOACYLGLYCEROL LIPASE"/>
    <property type="match status" value="1"/>
</dbReference>
<dbReference type="InterPro" id="IPR029058">
    <property type="entry name" value="AB_hydrolase_fold"/>
</dbReference>